<evidence type="ECO:0000256" key="2">
    <source>
        <dbReference type="ARBA" id="ARBA00023082"/>
    </source>
</evidence>
<dbReference type="SUPFAM" id="SSF49452">
    <property type="entry name" value="Starch-binding domain-like"/>
    <property type="match status" value="1"/>
</dbReference>
<reference evidence="7 8" key="1">
    <citation type="submission" date="2019-02" db="EMBL/GenBank/DDBJ databases">
        <title>Deep-cultivation of Planctomycetes and their phenomic and genomic characterization uncovers novel biology.</title>
        <authorList>
            <person name="Wiegand S."/>
            <person name="Jogler M."/>
            <person name="Boedeker C."/>
            <person name="Pinto D."/>
            <person name="Vollmers J."/>
            <person name="Rivas-Marin E."/>
            <person name="Kohn T."/>
            <person name="Peeters S.H."/>
            <person name="Heuer A."/>
            <person name="Rast P."/>
            <person name="Oberbeckmann S."/>
            <person name="Bunk B."/>
            <person name="Jeske O."/>
            <person name="Meyerdierks A."/>
            <person name="Storesund J.E."/>
            <person name="Kallscheuer N."/>
            <person name="Luecker S."/>
            <person name="Lage O.M."/>
            <person name="Pohl T."/>
            <person name="Merkel B.J."/>
            <person name="Hornburger P."/>
            <person name="Mueller R.-W."/>
            <person name="Bruemmer F."/>
            <person name="Labrenz M."/>
            <person name="Spormann A.M."/>
            <person name="Op den Camp H."/>
            <person name="Overmann J."/>
            <person name="Amann R."/>
            <person name="Jetten M.S.M."/>
            <person name="Mascher T."/>
            <person name="Medema M.H."/>
            <person name="Devos D.P."/>
            <person name="Kaster A.-K."/>
            <person name="Ovreas L."/>
            <person name="Rohde M."/>
            <person name="Galperin M.Y."/>
            <person name="Jogler C."/>
        </authorList>
    </citation>
    <scope>NUCLEOTIDE SEQUENCE [LARGE SCALE GENOMIC DNA]</scope>
    <source>
        <strain evidence="7 8">Poly30</strain>
    </source>
</reference>
<dbReference type="Proteomes" id="UP000320390">
    <property type="component" value="Chromosome"/>
</dbReference>
<gene>
    <name evidence="7" type="ORF">Poly30_21620</name>
</gene>
<evidence type="ECO:0000259" key="6">
    <source>
        <dbReference type="Pfam" id="PF08281"/>
    </source>
</evidence>
<evidence type="ECO:0000256" key="5">
    <source>
        <dbReference type="SAM" id="MobiDB-lite"/>
    </source>
</evidence>
<feature type="compositionally biased region" description="Low complexity" evidence="5">
    <location>
        <begin position="480"/>
        <end position="495"/>
    </location>
</feature>
<dbReference type="Pfam" id="PF13620">
    <property type="entry name" value="CarboxypepD_reg"/>
    <property type="match status" value="1"/>
</dbReference>
<keyword evidence="8" id="KW-1185">Reference proteome</keyword>
<dbReference type="PANTHER" id="PTHR43133">
    <property type="entry name" value="RNA POLYMERASE ECF-TYPE SIGMA FACTO"/>
    <property type="match status" value="1"/>
</dbReference>
<dbReference type="OrthoDB" id="271805at2"/>
<keyword evidence="1" id="KW-0805">Transcription regulation</keyword>
<dbReference type="SUPFAM" id="SSF49464">
    <property type="entry name" value="Carboxypeptidase regulatory domain-like"/>
    <property type="match status" value="2"/>
</dbReference>
<evidence type="ECO:0000256" key="1">
    <source>
        <dbReference type="ARBA" id="ARBA00023015"/>
    </source>
</evidence>
<dbReference type="InterPro" id="IPR013249">
    <property type="entry name" value="RNA_pol_sigma70_r4_t2"/>
</dbReference>
<accession>A0A518ERD0</accession>
<dbReference type="GO" id="GO:0006352">
    <property type="term" value="P:DNA-templated transcription initiation"/>
    <property type="evidence" value="ECO:0007669"/>
    <property type="project" value="InterPro"/>
</dbReference>
<feature type="domain" description="RNA polymerase sigma factor 70 region 4 type 2" evidence="6">
    <location>
        <begin position="112"/>
        <end position="158"/>
    </location>
</feature>
<dbReference type="AlphaFoldDB" id="A0A518ERD0"/>
<proteinExistence type="predicted"/>
<dbReference type="InterPro" id="IPR013784">
    <property type="entry name" value="Carb-bd-like_fold"/>
</dbReference>
<dbReference type="CDD" id="cd06171">
    <property type="entry name" value="Sigma70_r4"/>
    <property type="match status" value="1"/>
</dbReference>
<dbReference type="InterPro" id="IPR008969">
    <property type="entry name" value="CarboxyPept-like_regulatory"/>
</dbReference>
<evidence type="ECO:0000313" key="8">
    <source>
        <dbReference type="Proteomes" id="UP000320390"/>
    </source>
</evidence>
<keyword evidence="2" id="KW-0731">Sigma factor</keyword>
<dbReference type="Gene3D" id="2.60.40.1120">
    <property type="entry name" value="Carboxypeptidase-like, regulatory domain"/>
    <property type="match status" value="2"/>
</dbReference>
<dbReference type="InterPro" id="IPR039425">
    <property type="entry name" value="RNA_pol_sigma-70-like"/>
</dbReference>
<dbReference type="PANTHER" id="PTHR43133:SF8">
    <property type="entry name" value="RNA POLYMERASE SIGMA FACTOR HI_1459-RELATED"/>
    <property type="match status" value="1"/>
</dbReference>
<dbReference type="SUPFAM" id="SSF88659">
    <property type="entry name" value="Sigma3 and sigma4 domains of RNA polymerase sigma factors"/>
    <property type="match status" value="1"/>
</dbReference>
<dbReference type="InterPro" id="IPR036388">
    <property type="entry name" value="WH-like_DNA-bd_sf"/>
</dbReference>
<dbReference type="Pfam" id="PF08281">
    <property type="entry name" value="Sigma70_r4_2"/>
    <property type="match status" value="1"/>
</dbReference>
<feature type="compositionally biased region" description="Low complexity" evidence="5">
    <location>
        <begin position="225"/>
        <end position="244"/>
    </location>
</feature>
<dbReference type="EMBL" id="CP036434">
    <property type="protein sequence ID" value="QDV06647.1"/>
    <property type="molecule type" value="Genomic_DNA"/>
</dbReference>
<sequence length="1070" mass="114534">MDAPFPSQPAFPEDFVWLRRFAERLARDPGLIDDACQEAWISAVKAARSGGSQAPPDRGSLIRSLKSAMFRRRRSETRRRWHEAQGARRGELPSTADLLVQGEHCATLWRHVRELDEPLRSTLLLHYGEEISVSELASRLGIAEDSVRWRLRKGRARLRETLERGGELQALAFFAAGSAPARLLLVPGVVIMMKLTGAIAAVALGLFWISLSGHASDERPASLDASSAPSNAATASSATTLADAGEAETSPEPQGMSRSERTPAGMARDSSEPLPSVPTVRVAGRIVDASGRGVAGADVRLREHSSWDVSAVSASDGTFTLECPEQESASITISVECPPFYQRTQRLAGAFEQSTFASLDQPFVDLGELVMRSAGGVTGTILDAGGLPIGGAQVWSTVNQRLAETGPDGHFQIASLRPGELDLLCEAPGYLASKVHLEVTPGEFRDVGQVSLRPGDIVTGRVLDDGGEPVADARIELTEPRSAPALRSPRPGRASTHSLGDGSFELPLDRPGAQAIRAVANGYRPGLAVEFEPGAVVELRLAPLGSVGRFTIVDAESGAPIENARLTLKESHQASQEPLGASLARAPEVRPEGGPPLPPGSVEIRGLAGLDRLRAWAPGYQEVQRRVSASAFAGEGQRIRLRPNRTVSITGRVVHGGAPVPHASLWMQRMSVGQLHSPRTSDWRALPSTAAWLKTYRSVRPLDAVQVDELPVDHLFLVDGVTPATADAGGRFQLEVPTGQLTRVVASIAPGLAARSAVQLARPADGPVDLGDLEVVATCRLRGQIAGADESSLGRATVTAATQDRQPVSVRMDRSFELRELLPGPHLVRIRGLSGGTERWRDQLLFLQPGETRDWTLRAAQEPQLLKSVTLRLNGVLQEQFRLLLVPALPGDGDPVLAMTSTPSASEATAALTPDTPYIACLIHADGADVTRIDTPAGQTVMSGQVVEFDGTWTFATHDGEPLEISVETGVLEVAFPREILPSGSSLASLHYHTDRGPAMAPIQHARAISRDRQTADPEGHLRLLFPGVPVTVRKLELRFTDVSDRAQFTSRPLQVRLEAGAKARVTVDG</sequence>
<evidence type="ECO:0000313" key="7">
    <source>
        <dbReference type="EMBL" id="QDV06647.1"/>
    </source>
</evidence>
<evidence type="ECO:0000256" key="4">
    <source>
        <dbReference type="ARBA" id="ARBA00023163"/>
    </source>
</evidence>
<keyword evidence="4" id="KW-0804">Transcription</keyword>
<organism evidence="7 8">
    <name type="scientific">Saltatorellus ferox</name>
    <dbReference type="NCBI Taxonomy" id="2528018"/>
    <lineage>
        <taxon>Bacteria</taxon>
        <taxon>Pseudomonadati</taxon>
        <taxon>Planctomycetota</taxon>
        <taxon>Planctomycetia</taxon>
        <taxon>Planctomycetia incertae sedis</taxon>
        <taxon>Saltatorellus</taxon>
    </lineage>
</organism>
<evidence type="ECO:0000256" key="3">
    <source>
        <dbReference type="ARBA" id="ARBA00023125"/>
    </source>
</evidence>
<dbReference type="InterPro" id="IPR013324">
    <property type="entry name" value="RNA_pol_sigma_r3/r4-like"/>
</dbReference>
<feature type="region of interest" description="Disordered" evidence="5">
    <location>
        <begin position="219"/>
        <end position="279"/>
    </location>
</feature>
<dbReference type="GO" id="GO:0003677">
    <property type="term" value="F:DNA binding"/>
    <property type="evidence" value="ECO:0007669"/>
    <property type="project" value="UniProtKB-KW"/>
</dbReference>
<dbReference type="GO" id="GO:0016987">
    <property type="term" value="F:sigma factor activity"/>
    <property type="evidence" value="ECO:0007669"/>
    <property type="project" value="UniProtKB-KW"/>
</dbReference>
<protein>
    <submittedName>
        <fullName evidence="7">RNA polymerase sigma factor</fullName>
    </submittedName>
</protein>
<dbReference type="Gene3D" id="1.10.10.10">
    <property type="entry name" value="Winged helix-like DNA-binding domain superfamily/Winged helix DNA-binding domain"/>
    <property type="match status" value="1"/>
</dbReference>
<name>A0A518ERD0_9BACT</name>
<keyword evidence="3" id="KW-0238">DNA-binding</keyword>
<feature type="region of interest" description="Disordered" evidence="5">
    <location>
        <begin position="478"/>
        <end position="506"/>
    </location>
</feature>
<dbReference type="RefSeq" id="WP_145197010.1">
    <property type="nucleotide sequence ID" value="NZ_CP036434.1"/>
</dbReference>
<dbReference type="GO" id="GO:0030246">
    <property type="term" value="F:carbohydrate binding"/>
    <property type="evidence" value="ECO:0007669"/>
    <property type="project" value="InterPro"/>
</dbReference>